<gene>
    <name evidence="2" type="ORF">SAMN06296036_12256</name>
</gene>
<reference evidence="3" key="1">
    <citation type="submission" date="2017-04" db="EMBL/GenBank/DDBJ databases">
        <authorList>
            <person name="Varghese N."/>
            <person name="Submissions S."/>
        </authorList>
    </citation>
    <scope>NUCLEOTIDE SEQUENCE [LARGE SCALE GENOMIC DNA]</scope>
    <source>
        <strain evidence="3">RKEM611</strain>
    </source>
</reference>
<feature type="region of interest" description="Disordered" evidence="1">
    <location>
        <begin position="45"/>
        <end position="101"/>
    </location>
</feature>
<keyword evidence="3" id="KW-1185">Reference proteome</keyword>
<dbReference type="SUPFAM" id="SSF48371">
    <property type="entry name" value="ARM repeat"/>
    <property type="match status" value="1"/>
</dbReference>
<name>A0A1Y6CGV0_9BACT</name>
<evidence type="ECO:0000313" key="2">
    <source>
        <dbReference type="EMBL" id="SMF64561.1"/>
    </source>
</evidence>
<evidence type="ECO:0008006" key="4">
    <source>
        <dbReference type="Google" id="ProtNLM"/>
    </source>
</evidence>
<dbReference type="RefSeq" id="WP_132323389.1">
    <property type="nucleotide sequence ID" value="NZ_FWZT01000022.1"/>
</dbReference>
<dbReference type="Proteomes" id="UP000192907">
    <property type="component" value="Unassembled WGS sequence"/>
</dbReference>
<sequence>MTKRVLIIGFSLLLTCGLIFLWLYGDLLEALPRLHNDILMPMTLTNEPDQTSSDNKSASPESSEKPQGKSFHQKLDSQKTLRRNRQLDSAPNSASRIPDNDQDMANFKGIIASLSELERPASSDLYERFESLFLDNIQHDDTKLSEVLNYLVEQLGSSEADVLIPLVGRASNPQVESFAIKQVEVGAGDEAVLGLELLTRVGTGSDEHLETVLSVLENSGDKEVLRQGFYALPQREIVGRDRERLVQVSANYAMDRDVRLRRRAVETLGRWVQDHQRFLLVLENLDADWAIVRLAAVNGVLGHGEWLDSEAIEKLFRIAETDPARFVRQQASKALEGLALTPTQREKLESIQNR</sequence>
<dbReference type="InterPro" id="IPR011989">
    <property type="entry name" value="ARM-like"/>
</dbReference>
<dbReference type="AlphaFoldDB" id="A0A1Y6CGV0"/>
<dbReference type="EMBL" id="FWZT01000022">
    <property type="protein sequence ID" value="SMF64561.1"/>
    <property type="molecule type" value="Genomic_DNA"/>
</dbReference>
<feature type="compositionally biased region" description="Basic and acidic residues" evidence="1">
    <location>
        <begin position="62"/>
        <end position="79"/>
    </location>
</feature>
<proteinExistence type="predicted"/>
<evidence type="ECO:0000256" key="1">
    <source>
        <dbReference type="SAM" id="MobiDB-lite"/>
    </source>
</evidence>
<dbReference type="Gene3D" id="1.25.10.10">
    <property type="entry name" value="Leucine-rich Repeat Variant"/>
    <property type="match status" value="1"/>
</dbReference>
<organism evidence="2 3">
    <name type="scientific">Pseudobacteriovorax antillogorgiicola</name>
    <dbReference type="NCBI Taxonomy" id="1513793"/>
    <lineage>
        <taxon>Bacteria</taxon>
        <taxon>Pseudomonadati</taxon>
        <taxon>Bdellovibrionota</taxon>
        <taxon>Oligoflexia</taxon>
        <taxon>Oligoflexales</taxon>
        <taxon>Pseudobacteriovoracaceae</taxon>
        <taxon>Pseudobacteriovorax</taxon>
    </lineage>
</organism>
<dbReference type="InterPro" id="IPR016024">
    <property type="entry name" value="ARM-type_fold"/>
</dbReference>
<evidence type="ECO:0000313" key="3">
    <source>
        <dbReference type="Proteomes" id="UP000192907"/>
    </source>
</evidence>
<feature type="compositionally biased region" description="Polar residues" evidence="1">
    <location>
        <begin position="45"/>
        <end position="61"/>
    </location>
</feature>
<accession>A0A1Y6CGV0</accession>
<protein>
    <recommendedName>
        <fullName evidence="4">HEAT repeat-containing protein</fullName>
    </recommendedName>
</protein>